<comment type="caution">
    <text evidence="2">The sequence shown here is derived from an EMBL/GenBank/DDBJ whole genome shotgun (WGS) entry which is preliminary data.</text>
</comment>
<dbReference type="GO" id="GO:0030170">
    <property type="term" value="F:pyridoxal phosphate binding"/>
    <property type="evidence" value="ECO:0007669"/>
    <property type="project" value="InterPro"/>
</dbReference>
<gene>
    <name evidence="2" type="ORF">S01H1_10549</name>
</gene>
<protein>
    <recommendedName>
        <fullName evidence="1">Aminotransferase class I/classII large domain-containing protein</fullName>
    </recommendedName>
</protein>
<dbReference type="Gene3D" id="3.40.640.10">
    <property type="entry name" value="Type I PLP-dependent aspartate aminotransferase-like (Major domain)"/>
    <property type="match status" value="1"/>
</dbReference>
<evidence type="ECO:0000259" key="1">
    <source>
        <dbReference type="Pfam" id="PF00155"/>
    </source>
</evidence>
<dbReference type="Pfam" id="PF00155">
    <property type="entry name" value="Aminotran_1_2"/>
    <property type="match status" value="1"/>
</dbReference>
<dbReference type="CDD" id="cd00609">
    <property type="entry name" value="AAT_like"/>
    <property type="match status" value="1"/>
</dbReference>
<feature type="non-terminal residue" evidence="2">
    <location>
        <position position="394"/>
    </location>
</feature>
<accession>X0T8Z9</accession>
<proteinExistence type="predicted"/>
<dbReference type="PANTHER" id="PTHR42691">
    <property type="entry name" value="ASPARTATE AMINOTRANSFERASE YHDR-RELATED"/>
    <property type="match status" value="1"/>
</dbReference>
<dbReference type="InterPro" id="IPR004839">
    <property type="entry name" value="Aminotransferase_I/II_large"/>
</dbReference>
<dbReference type="PRINTS" id="PR00753">
    <property type="entry name" value="ACCSYNTHASE"/>
</dbReference>
<dbReference type="InterPro" id="IPR015421">
    <property type="entry name" value="PyrdxlP-dep_Trfase_major"/>
</dbReference>
<evidence type="ECO:0000313" key="2">
    <source>
        <dbReference type="EMBL" id="GAF72540.1"/>
    </source>
</evidence>
<organism evidence="2">
    <name type="scientific">marine sediment metagenome</name>
    <dbReference type="NCBI Taxonomy" id="412755"/>
    <lineage>
        <taxon>unclassified sequences</taxon>
        <taxon>metagenomes</taxon>
        <taxon>ecological metagenomes</taxon>
    </lineage>
</organism>
<dbReference type="EMBL" id="BARS01005383">
    <property type="protein sequence ID" value="GAF72540.1"/>
    <property type="molecule type" value="Genomic_DNA"/>
</dbReference>
<name>X0T8Z9_9ZZZZ</name>
<dbReference type="AlphaFoldDB" id="X0T8Z9"/>
<sequence length="394" mass="44203">MPISDNVSKRMMEGSWIRRMFEEGANLKKRYGVENVFDLSIGNPVMEPPPEFKQELKKVMKKPVPGMHRYMENAGYAETRAAVAVQLSHETGIKFAGNDIVMTCGAAGGLNVVLKTILNLGDEVIVFAPYFVEFGNYIDNHGGVIRVLPTDEQFIPKLEALEDAITAKTKGVIINSPNNPTGVVYSENFVRQLGELLRRKEAQYGTQLFLISDETYRKIIYDGLTYPPVFHHHHNSIIVASHSKDLALPGERIGHIAIHPDCSQREDLVNGFVFCNRVLGFVNAPALMQHVVKNLQHITVSVADYQKKRDFLYGNLVDMGYSVIKPRGAFYMFPKSPLEDEVAFVNELQQWNVLVVPGRGFGTPGYFRISYCVDDKTLKGSLTGFKKAAKKFKL</sequence>
<dbReference type="InterPro" id="IPR015422">
    <property type="entry name" value="PyrdxlP-dep_Trfase_small"/>
</dbReference>
<dbReference type="InterPro" id="IPR015424">
    <property type="entry name" value="PyrdxlP-dep_Trfase"/>
</dbReference>
<dbReference type="NCBIfam" id="NF005305">
    <property type="entry name" value="PRK06836.1"/>
    <property type="match status" value="1"/>
</dbReference>
<dbReference type="SUPFAM" id="SSF53383">
    <property type="entry name" value="PLP-dependent transferases"/>
    <property type="match status" value="1"/>
</dbReference>
<dbReference type="Gene3D" id="3.90.1150.10">
    <property type="entry name" value="Aspartate Aminotransferase, domain 1"/>
    <property type="match status" value="2"/>
</dbReference>
<feature type="domain" description="Aminotransferase class I/classII large" evidence="1">
    <location>
        <begin position="35"/>
        <end position="379"/>
    </location>
</feature>
<dbReference type="PANTHER" id="PTHR42691:SF1">
    <property type="entry name" value="ASPARTATE AMINOTRANSFERASE YHDR-RELATED"/>
    <property type="match status" value="1"/>
</dbReference>
<reference evidence="2" key="1">
    <citation type="journal article" date="2014" name="Front. Microbiol.">
        <title>High frequency of phylogenetically diverse reductive dehalogenase-homologous genes in deep subseafloor sedimentary metagenomes.</title>
        <authorList>
            <person name="Kawai M."/>
            <person name="Futagami T."/>
            <person name="Toyoda A."/>
            <person name="Takaki Y."/>
            <person name="Nishi S."/>
            <person name="Hori S."/>
            <person name="Arai W."/>
            <person name="Tsubouchi T."/>
            <person name="Morono Y."/>
            <person name="Uchiyama I."/>
            <person name="Ito T."/>
            <person name="Fujiyama A."/>
            <person name="Inagaki F."/>
            <person name="Takami H."/>
        </authorList>
    </citation>
    <scope>NUCLEOTIDE SEQUENCE</scope>
    <source>
        <strain evidence="2">Expedition CK06-06</strain>
    </source>
</reference>